<keyword evidence="1" id="KW-1133">Transmembrane helix</keyword>
<dbReference type="Pfam" id="PF00535">
    <property type="entry name" value="Glycos_transf_2"/>
    <property type="match status" value="1"/>
</dbReference>
<accession>A0A0F9Q5Q9</accession>
<evidence type="ECO:0000256" key="1">
    <source>
        <dbReference type="SAM" id="Phobius"/>
    </source>
</evidence>
<reference evidence="3" key="1">
    <citation type="journal article" date="2015" name="Nature">
        <title>Complex archaea that bridge the gap between prokaryotes and eukaryotes.</title>
        <authorList>
            <person name="Spang A."/>
            <person name="Saw J.H."/>
            <person name="Jorgensen S.L."/>
            <person name="Zaremba-Niedzwiedzka K."/>
            <person name="Martijn J."/>
            <person name="Lind A.E."/>
            <person name="van Eijk R."/>
            <person name="Schleper C."/>
            <person name="Guy L."/>
            <person name="Ettema T.J."/>
        </authorList>
    </citation>
    <scope>NUCLEOTIDE SEQUENCE</scope>
</reference>
<proteinExistence type="predicted"/>
<dbReference type="Gene3D" id="3.90.550.10">
    <property type="entry name" value="Spore Coat Polysaccharide Biosynthesis Protein SpsA, Chain A"/>
    <property type="match status" value="1"/>
</dbReference>
<comment type="caution">
    <text evidence="3">The sequence shown here is derived from an EMBL/GenBank/DDBJ whole genome shotgun (WGS) entry which is preliminary data.</text>
</comment>
<name>A0A0F9Q5Q9_9ZZZZ</name>
<dbReference type="InterPro" id="IPR029044">
    <property type="entry name" value="Nucleotide-diphossugar_trans"/>
</dbReference>
<dbReference type="SUPFAM" id="SSF53448">
    <property type="entry name" value="Nucleotide-diphospho-sugar transferases"/>
    <property type="match status" value="1"/>
</dbReference>
<feature type="transmembrane region" description="Helical" evidence="1">
    <location>
        <begin position="341"/>
        <end position="361"/>
    </location>
</feature>
<keyword evidence="1" id="KW-0472">Membrane</keyword>
<feature type="transmembrane region" description="Helical" evidence="1">
    <location>
        <begin position="309"/>
        <end position="335"/>
    </location>
</feature>
<dbReference type="EMBL" id="LAZR01004438">
    <property type="protein sequence ID" value="KKN08581.1"/>
    <property type="molecule type" value="Genomic_DNA"/>
</dbReference>
<feature type="domain" description="Glycosyltransferase 2-like" evidence="2">
    <location>
        <begin position="53"/>
        <end position="228"/>
    </location>
</feature>
<keyword evidence="1" id="KW-0812">Transmembrane</keyword>
<dbReference type="InterPro" id="IPR001173">
    <property type="entry name" value="Glyco_trans_2-like"/>
</dbReference>
<organism evidence="3">
    <name type="scientific">marine sediment metagenome</name>
    <dbReference type="NCBI Taxonomy" id="412755"/>
    <lineage>
        <taxon>unclassified sequences</taxon>
        <taxon>metagenomes</taxon>
        <taxon>ecological metagenomes</taxon>
    </lineage>
</organism>
<evidence type="ECO:0000313" key="3">
    <source>
        <dbReference type="EMBL" id="KKN08581.1"/>
    </source>
</evidence>
<gene>
    <name evidence="3" type="ORF">LCGC14_1055240</name>
</gene>
<evidence type="ECO:0000259" key="2">
    <source>
        <dbReference type="Pfam" id="PF00535"/>
    </source>
</evidence>
<feature type="transmembrane region" description="Helical" evidence="1">
    <location>
        <begin position="12"/>
        <end position="36"/>
    </location>
</feature>
<protein>
    <recommendedName>
        <fullName evidence="2">Glycosyltransferase 2-like domain-containing protein</fullName>
    </recommendedName>
</protein>
<dbReference type="AlphaFoldDB" id="A0A0F9Q5Q9"/>
<sequence>MIVFNYICILEWIILVNLTFSFVIFFFTLITAITTLKLKPKAKFYNSNLPTLTIIIPSRNESRIIKRCLESILKQKYPRLNVHIAINNSLQTQKDKMISIVRDYPEIFSYKDYGNMSREWLSGKSWVLNEVLLNFPNLGEYILFLDADVELQSKFALATILNVYLKKKKISIISLLPKFKCNSLTERLVLHMVPSTLSLAGFLNNLFYKKNQNPNFSNLSGWFLFFKKSELDEINNNINSVGLKSLKNCPFSDDIAIGRLFILNNKKIANFFGGNIIENDMFSTSEKAIIGMRRYGSNTYGAMSPFYKLLGCVLIISKVFPYIVLSIILFLFPLHIRLNSIIFNITLIVVGFSLISEYYILHKCNVKGILQVLLFQ</sequence>